<keyword evidence="10" id="KW-1185">Reference proteome</keyword>
<dbReference type="InterPro" id="IPR035644">
    <property type="entry name" value="MraZ_C"/>
</dbReference>
<reference evidence="9 10" key="1">
    <citation type="journal article" date="2020" name="J Geophys Res Biogeosci">
        <title>Magnetotaxis as an Adaptation to Enable Bacterial Shuttling of Microbial Sulfur and Sulfur Cycling Across Aquatic Oxic#Anoxic Interfaces.</title>
        <authorList>
            <person name="Li J."/>
            <person name="Liu P."/>
            <person name="Wang J."/>
            <person name="Roberts A.P."/>
            <person name="Pan Y."/>
        </authorList>
    </citation>
    <scope>NUCLEOTIDE SEQUENCE [LARGE SCALE GENOMIC DNA]</scope>
    <source>
        <strain evidence="9 10">MYR-1_YQ</strain>
    </source>
</reference>
<sequence length="152" mass="17591">MAGFYGRHILKVDDKGRLVIPAQFRDVIKDNYGRRIFITCTVNDECLQVFPDKEWEALMNKVAALPRSSDAVKYFMRKVVGSACESEFDRHGRVVIPPILREEVGIMTDTEVVLTGVSDRLEVWQRQRWEKMFRPGDVDLRQYEAELAKLGI</sequence>
<keyword evidence="5 7" id="KW-0238">DNA-binding</keyword>
<dbReference type="InterPro" id="IPR007159">
    <property type="entry name" value="SpoVT-AbrB_dom"/>
</dbReference>
<evidence type="ECO:0000256" key="5">
    <source>
        <dbReference type="ARBA" id="ARBA00023125"/>
    </source>
</evidence>
<dbReference type="CDD" id="cd16320">
    <property type="entry name" value="MraZ_N"/>
    <property type="match status" value="1"/>
</dbReference>
<gene>
    <name evidence="7" type="primary">mraZ</name>
    <name evidence="9" type="ORF">HWQ67_04125</name>
</gene>
<keyword evidence="2 7" id="KW-0963">Cytoplasm</keyword>
<evidence type="ECO:0000256" key="7">
    <source>
        <dbReference type="HAMAP-Rule" id="MF_01008"/>
    </source>
</evidence>
<keyword evidence="3" id="KW-0677">Repeat</keyword>
<organism evidence="9 10">
    <name type="scientific">Candidatus Magnetobacterium casense</name>
    <dbReference type="NCBI Taxonomy" id="1455061"/>
    <lineage>
        <taxon>Bacteria</taxon>
        <taxon>Pseudomonadati</taxon>
        <taxon>Nitrospirota</taxon>
        <taxon>Thermodesulfovibrionia</taxon>
        <taxon>Thermodesulfovibrionales</taxon>
        <taxon>Candidatus Magnetobacteriaceae</taxon>
        <taxon>Candidatus Magnetobacterium</taxon>
    </lineage>
</organism>
<dbReference type="PROSITE" id="PS51740">
    <property type="entry name" value="SPOVT_ABRB"/>
    <property type="match status" value="2"/>
</dbReference>
<evidence type="ECO:0000256" key="1">
    <source>
        <dbReference type="ARBA" id="ARBA00013860"/>
    </source>
</evidence>
<evidence type="ECO:0000256" key="6">
    <source>
        <dbReference type="ARBA" id="ARBA00023163"/>
    </source>
</evidence>
<dbReference type="RefSeq" id="WP_218251379.1">
    <property type="nucleotide sequence ID" value="NZ_JABXWD010000045.1"/>
</dbReference>
<comment type="similarity">
    <text evidence="7">Belongs to the MraZ family.</text>
</comment>
<keyword evidence="6 7" id="KW-0804">Transcription</keyword>
<feature type="domain" description="SpoVT-AbrB" evidence="8">
    <location>
        <begin position="83"/>
        <end position="128"/>
    </location>
</feature>
<evidence type="ECO:0000256" key="2">
    <source>
        <dbReference type="ARBA" id="ARBA00022490"/>
    </source>
</evidence>
<protein>
    <recommendedName>
        <fullName evidence="1 7">Transcriptional regulator MraZ</fullName>
    </recommendedName>
</protein>
<evidence type="ECO:0000259" key="8">
    <source>
        <dbReference type="PROSITE" id="PS51740"/>
    </source>
</evidence>
<dbReference type="Proteomes" id="UP001196980">
    <property type="component" value="Unassembled WGS sequence"/>
</dbReference>
<evidence type="ECO:0000313" key="10">
    <source>
        <dbReference type="Proteomes" id="UP001196980"/>
    </source>
</evidence>
<dbReference type="PANTHER" id="PTHR34701">
    <property type="entry name" value="TRANSCRIPTIONAL REGULATOR MRAZ"/>
    <property type="match status" value="1"/>
</dbReference>
<dbReference type="EMBL" id="JABXWD010000045">
    <property type="protein sequence ID" value="MBV6340764.1"/>
    <property type="molecule type" value="Genomic_DNA"/>
</dbReference>
<dbReference type="PANTHER" id="PTHR34701:SF1">
    <property type="entry name" value="TRANSCRIPTIONAL REGULATOR MRAZ"/>
    <property type="match status" value="1"/>
</dbReference>
<evidence type="ECO:0000256" key="3">
    <source>
        <dbReference type="ARBA" id="ARBA00022737"/>
    </source>
</evidence>
<comment type="subcellular location">
    <subcellularLocation>
        <location evidence="7">Cytoplasm</location>
        <location evidence="7">Nucleoid</location>
    </subcellularLocation>
</comment>
<proteinExistence type="inferred from homology"/>
<evidence type="ECO:0000256" key="4">
    <source>
        <dbReference type="ARBA" id="ARBA00023015"/>
    </source>
</evidence>
<dbReference type="Pfam" id="PF02381">
    <property type="entry name" value="MraZ"/>
    <property type="match status" value="2"/>
</dbReference>
<dbReference type="CDD" id="cd16321">
    <property type="entry name" value="MraZ_C"/>
    <property type="match status" value="1"/>
</dbReference>
<accession>A0ABS6RXJ5</accession>
<comment type="subunit">
    <text evidence="7">Forms oligomers.</text>
</comment>
<dbReference type="InterPro" id="IPR003444">
    <property type="entry name" value="MraZ"/>
</dbReference>
<evidence type="ECO:0000313" key="9">
    <source>
        <dbReference type="EMBL" id="MBV6340764.1"/>
    </source>
</evidence>
<name>A0ABS6RXJ5_9BACT</name>
<comment type="caution">
    <text evidence="9">The sequence shown here is derived from an EMBL/GenBank/DDBJ whole genome shotgun (WGS) entry which is preliminary data.</text>
</comment>
<dbReference type="HAMAP" id="MF_01008">
    <property type="entry name" value="MraZ"/>
    <property type="match status" value="1"/>
</dbReference>
<dbReference type="InterPro" id="IPR035642">
    <property type="entry name" value="MraZ_N"/>
</dbReference>
<keyword evidence="4 7" id="KW-0805">Transcription regulation</keyword>
<dbReference type="InterPro" id="IPR020603">
    <property type="entry name" value="MraZ_dom"/>
</dbReference>
<feature type="domain" description="SpoVT-AbrB" evidence="8">
    <location>
        <begin position="7"/>
        <end position="54"/>
    </location>
</feature>